<evidence type="ECO:0000256" key="2">
    <source>
        <dbReference type="ARBA" id="ARBA00022692"/>
    </source>
</evidence>
<evidence type="ECO:0000313" key="8">
    <source>
        <dbReference type="Proteomes" id="UP000557566"/>
    </source>
</evidence>
<name>A0A8H4LXZ4_9HYPO</name>
<sequence length="157" mass="16884">MGFGISTILHGVLAFFIIIELGLTGYMVSKADDFWWSGAPSRFSFMLFNSIWSIPVLAYVALTPRFLERFYHGLAAFGLVAVTTLFWFAGSVALAVWIGVGRCGGNSFCQSIQAAVAFGFFIFALFAALTVFAGLGAFRGGARADTTRKPGQPFPGV</sequence>
<dbReference type="Pfam" id="PF01284">
    <property type="entry name" value="MARVEL"/>
    <property type="match status" value="1"/>
</dbReference>
<protein>
    <recommendedName>
        <fullName evidence="6">MARVEL domain-containing protein</fullName>
    </recommendedName>
</protein>
<comment type="caution">
    <text evidence="7">The sequence shown here is derived from an EMBL/GenBank/DDBJ whole genome shotgun (WGS) entry which is preliminary data.</text>
</comment>
<keyword evidence="3 5" id="KW-1133">Transmembrane helix</keyword>
<dbReference type="GO" id="GO:0016020">
    <property type="term" value="C:membrane"/>
    <property type="evidence" value="ECO:0007669"/>
    <property type="project" value="UniProtKB-SubCell"/>
</dbReference>
<gene>
    <name evidence="7" type="ORF">G6O67_004122</name>
</gene>
<keyword evidence="8" id="KW-1185">Reference proteome</keyword>
<feature type="transmembrane region" description="Helical" evidence="5">
    <location>
        <begin position="112"/>
        <end position="138"/>
    </location>
</feature>
<dbReference type="OrthoDB" id="2117453at2759"/>
<evidence type="ECO:0000256" key="4">
    <source>
        <dbReference type="ARBA" id="ARBA00023136"/>
    </source>
</evidence>
<comment type="subcellular location">
    <subcellularLocation>
        <location evidence="1">Membrane</location>
        <topology evidence="1">Multi-pass membrane protein</topology>
    </subcellularLocation>
</comment>
<organism evidence="7 8">
    <name type="scientific">Ophiocordyceps sinensis</name>
    <dbReference type="NCBI Taxonomy" id="72228"/>
    <lineage>
        <taxon>Eukaryota</taxon>
        <taxon>Fungi</taxon>
        <taxon>Dikarya</taxon>
        <taxon>Ascomycota</taxon>
        <taxon>Pezizomycotina</taxon>
        <taxon>Sordariomycetes</taxon>
        <taxon>Hypocreomycetidae</taxon>
        <taxon>Hypocreales</taxon>
        <taxon>Ophiocordycipitaceae</taxon>
        <taxon>Ophiocordyceps</taxon>
    </lineage>
</organism>
<evidence type="ECO:0000259" key="6">
    <source>
        <dbReference type="Pfam" id="PF01284"/>
    </source>
</evidence>
<evidence type="ECO:0000256" key="1">
    <source>
        <dbReference type="ARBA" id="ARBA00004141"/>
    </source>
</evidence>
<evidence type="ECO:0000313" key="7">
    <source>
        <dbReference type="EMBL" id="KAF4507645.1"/>
    </source>
</evidence>
<dbReference type="EMBL" id="JAAVMX010000005">
    <property type="protein sequence ID" value="KAF4507645.1"/>
    <property type="molecule type" value="Genomic_DNA"/>
</dbReference>
<dbReference type="InterPro" id="IPR008253">
    <property type="entry name" value="Marvel"/>
</dbReference>
<keyword evidence="4 5" id="KW-0472">Membrane</keyword>
<dbReference type="PANTHER" id="PTHR37451:SF1">
    <property type="entry name" value="MARVEL DOMAIN-CONTAINING PROTEIN"/>
    <property type="match status" value="1"/>
</dbReference>
<dbReference type="Proteomes" id="UP000557566">
    <property type="component" value="Unassembled WGS sequence"/>
</dbReference>
<evidence type="ECO:0000256" key="3">
    <source>
        <dbReference type="ARBA" id="ARBA00022989"/>
    </source>
</evidence>
<evidence type="ECO:0000256" key="5">
    <source>
        <dbReference type="SAM" id="Phobius"/>
    </source>
</evidence>
<reference evidence="7 8" key="1">
    <citation type="journal article" date="2020" name="Genome Biol. Evol.">
        <title>A new high-quality draft genome assembly of the Chinese cordyceps Ophiocordyceps sinensis.</title>
        <authorList>
            <person name="Shu R."/>
            <person name="Zhang J."/>
            <person name="Meng Q."/>
            <person name="Zhang H."/>
            <person name="Zhou G."/>
            <person name="Li M."/>
            <person name="Wu P."/>
            <person name="Zhao Y."/>
            <person name="Chen C."/>
            <person name="Qin Q."/>
        </authorList>
    </citation>
    <scope>NUCLEOTIDE SEQUENCE [LARGE SCALE GENOMIC DNA]</scope>
    <source>
        <strain evidence="7 8">IOZ07</strain>
    </source>
</reference>
<feature type="domain" description="MARVEL" evidence="6">
    <location>
        <begin position="6"/>
        <end position="132"/>
    </location>
</feature>
<accession>A0A8H4LXZ4</accession>
<keyword evidence="2 5" id="KW-0812">Transmembrane</keyword>
<feature type="transmembrane region" description="Helical" evidence="5">
    <location>
        <begin position="74"/>
        <end position="100"/>
    </location>
</feature>
<feature type="transmembrane region" description="Helical" evidence="5">
    <location>
        <begin position="7"/>
        <end position="28"/>
    </location>
</feature>
<proteinExistence type="predicted"/>
<dbReference type="PANTHER" id="PTHR37451">
    <property type="entry name" value="MARVEL DOMAIN"/>
    <property type="match status" value="1"/>
</dbReference>
<dbReference type="AlphaFoldDB" id="A0A8H4LXZ4"/>
<feature type="transmembrane region" description="Helical" evidence="5">
    <location>
        <begin position="43"/>
        <end position="62"/>
    </location>
</feature>